<protein>
    <submittedName>
        <fullName evidence="2">Uncharacterized protein</fullName>
    </submittedName>
</protein>
<evidence type="ECO:0000313" key="2">
    <source>
        <dbReference type="EMBL" id="KXH62395.1"/>
    </source>
</evidence>
<organism evidence="2 3">
    <name type="scientific">Colletotrichum salicis</name>
    <dbReference type="NCBI Taxonomy" id="1209931"/>
    <lineage>
        <taxon>Eukaryota</taxon>
        <taxon>Fungi</taxon>
        <taxon>Dikarya</taxon>
        <taxon>Ascomycota</taxon>
        <taxon>Pezizomycotina</taxon>
        <taxon>Sordariomycetes</taxon>
        <taxon>Hypocreomycetidae</taxon>
        <taxon>Glomerellales</taxon>
        <taxon>Glomerellaceae</taxon>
        <taxon>Colletotrichum</taxon>
        <taxon>Colletotrichum acutatum species complex</taxon>
    </lineage>
</organism>
<dbReference type="STRING" id="1209931.A0A135UPS5"/>
<keyword evidence="1" id="KW-0812">Transmembrane</keyword>
<sequence length="231" mass="25712">MTGLLLSNQNFSKDIPIPTNVPPSNEMNTLLFLQSTCFQKGNDVDQLKFTLIDSVRNGTAATRTFLYSTPGNYTQGWNLYLVILAWYAIPILAELGRCCYRRKVRNRGDGQTNGIVRLLYGAYLVGGIGICGTALVILGNYKIKLRQWVKDSRWLERDEGGQSGEDDATSFGQLVTIILTGLTSFTFLSMLSGKSGGFLSNAFLKTKPSREMCARRRKPENGYLQVGQQRT</sequence>
<dbReference type="OrthoDB" id="5427664at2759"/>
<keyword evidence="3" id="KW-1185">Reference proteome</keyword>
<feature type="transmembrane region" description="Helical" evidence="1">
    <location>
        <begin position="118"/>
        <end position="138"/>
    </location>
</feature>
<reference evidence="2 3" key="1">
    <citation type="submission" date="2014-02" db="EMBL/GenBank/DDBJ databases">
        <title>The genome sequence of Colletotrichum salicis CBS 607.94.</title>
        <authorList>
            <person name="Baroncelli R."/>
            <person name="Thon M.R."/>
        </authorList>
    </citation>
    <scope>NUCLEOTIDE SEQUENCE [LARGE SCALE GENOMIC DNA]</scope>
    <source>
        <strain evidence="2 3">CBS 607.94</strain>
    </source>
</reference>
<comment type="caution">
    <text evidence="2">The sequence shown here is derived from an EMBL/GenBank/DDBJ whole genome shotgun (WGS) entry which is preliminary data.</text>
</comment>
<gene>
    <name evidence="2" type="ORF">CSAL01_00558</name>
</gene>
<feature type="transmembrane region" description="Helical" evidence="1">
    <location>
        <begin position="77"/>
        <end position="97"/>
    </location>
</feature>
<keyword evidence="1" id="KW-0472">Membrane</keyword>
<dbReference type="AlphaFoldDB" id="A0A135UPS5"/>
<dbReference type="EMBL" id="JFFI01001175">
    <property type="protein sequence ID" value="KXH62395.1"/>
    <property type="molecule type" value="Genomic_DNA"/>
</dbReference>
<evidence type="ECO:0000256" key="1">
    <source>
        <dbReference type="SAM" id="Phobius"/>
    </source>
</evidence>
<accession>A0A135UPS5</accession>
<keyword evidence="1" id="KW-1133">Transmembrane helix</keyword>
<dbReference type="Proteomes" id="UP000070121">
    <property type="component" value="Unassembled WGS sequence"/>
</dbReference>
<proteinExistence type="predicted"/>
<name>A0A135UPS5_9PEZI</name>
<feature type="transmembrane region" description="Helical" evidence="1">
    <location>
        <begin position="171"/>
        <end position="191"/>
    </location>
</feature>
<evidence type="ECO:0000313" key="3">
    <source>
        <dbReference type="Proteomes" id="UP000070121"/>
    </source>
</evidence>